<dbReference type="PaxDb" id="4565-Traes_4AL_3D689F240.1"/>
<comment type="pathway">
    <text evidence="3 15">Protein modification; protein ubiquitination.</text>
</comment>
<sequence>MGKSKGRASSSGLAASLLPDAQGAAVPAVGFGGYHGASRVEPAALHPLPSDDPDAPARLPPDVDAQVLQHLRRLGRKDPTTKLKALSTLSVLFTQQPADQVVQIVPQWAFEYKRLLLDYNREVRRATNDTMSSLVTAVKKGLAPHLKSLMGPWWFSQFDPAAEVAQAGRRSFEAAFPQSDRRLDALMLCVKETFVYLNENLKLTTQALSDKVTPADELEDMHQRVISSSLLAMATLVDILLGVKLQSNGGESANTESKSHLKVRSATLSSAEAALSMHKYFIDFLKSKSAAIRSATYTLLTSYIKYVPHVFNEEAMKILSSTILGAFNEKDPLCHSAMWDTILVFSRKFPEAWSYCNIHKVVLNRFWHFLQNGCYGSKQASYPLIVQFLDVIPSEVATEKFAIEFLQNLWAGRNQRQLSAADSLVFFIAFKQSFLWLLKKVPRNSVGDSTDNIHNRLITNVLVKIVWHDYLQLSLSKNLDTIPGLLSEEATTDDHQLSHKSLLVQNVRLPIYYYQDLGKCIVEILDEISVAESHLLEVACESLLRDYLDIVHQGEKLSKFQDHVDQLASFFCSLDLLVVQNGRTWPLENLARPLVIHSLPTIKSMDSPSLVKLLINLVEIFGPAHLFLKYSEKNDDKSYVEPYLNVFNSDFVPWCLDGKDITCSSKIDLLLSLIQEECFFDQWCLIIKYIIAKQKRSVDDKISHTNGQFELLTLILQKVRERIAGGKLRNLQRSGSLPEHWRHDLLDAVAVSVFCDLPATDSHVHFLCAALGGSSQDDQVCFLSAEAVCKISESILKSLASVLITSTFEWTRPAHFLLLPAEHEHLKLLGEQSLSANFEMAQFAFQVFERSLFALRIHEEDSVFSHILAALFIIEWECSMALTLGEENDLEGHKEEIDAETSMCNSSGVHLGATVHSKANLAEHIHAFRQSLIPSFWNDLHSDTLNRLANILAQSVRHAVFDTRDLGIDRTAALCSEWVVDMLRLICLDHIKLQSFYDILLSEGEDWPLWVKPSLQNGHASVKIQCEPLATEEIELKHQQFVAFVDKLVLNLSFGEVILGIPRNQHCSTSSSIDVTSPVSSFSRTWVAAEMICTWKWKGGSAFSTFLPSLVQYMKTESCLEVSIMPFLLDTLLEGALMHESSNWALFNVWHLSDSEIDKIQDRFLRALVALLFTTYTKECIWRESDALVLFEKLLGSLFVSSTVNRKCLRTLPFVMSTIIKPLTEKMKSGEASSCTDLVGESILSWLNEAISCLSLSTREVTQQDTEDWMQVVLSCFPLEITGGTAKLVVKFEREISDAETSLLLTLFSRYRAFYASADPSLSSSGTSLSKTAELLGVKLTAVMVGYCCTKLGEDDWCFVFRILQKWIESSVLLVEEMTDGVNDAVINRTSAVDILENLKLIACTPEELTFTFAESALVTLCCLNHVDSLHESQTLQLIRSGEYAESNNKMMENVLRLFLASGVSEAIAGSCTEEASSIIASGRVVYLHFWELVASFIIDASPQIRGCALESMKLWGLSKDSVSGLYSILFSSEPVSHLQFAAYSLLMSEPLCEVSLVNGGNPQESDMDQQSTESTPDSEKVLCLRDELSSLIEMPTSELAKTDLIARDRVNVFVAWALLLSHLQRLPLSSSSRALLLSYVQDKISPCILDCIFQHIPLRSGSGGGASASGKKKDAELVPEAKAAAEASKDAIVTCSLLPYVESLWPVGVLEMASLAGSLYGMMIRLLPSYVRTWFTGLRDRSLSSSIESLTRAWCSPPLLLDEFCQVKESVYADETFSVSVNRSAYEIIATYKKEETGIDLVIRLPSCYPLRHVEVECTRSLGISEVKCRKWLLSLTSFVRNQNGAVAEAIRTWKSNFDKEFEGVEECPICYSILHTSNHGLPRLACKTCKHKFHGACLYKWFSTSNKSTCPLCQTPF</sequence>
<evidence type="ECO:0000256" key="6">
    <source>
        <dbReference type="ARBA" id="ARBA00017157"/>
    </source>
</evidence>
<evidence type="ECO:0000256" key="2">
    <source>
        <dbReference type="ARBA" id="ARBA00004514"/>
    </source>
</evidence>
<dbReference type="EC" id="2.3.2.27" evidence="5 15"/>
<keyword evidence="9 15" id="KW-0479">Metal-binding</keyword>
<dbReference type="InterPro" id="IPR011016">
    <property type="entry name" value="Znf_RING-CH"/>
</dbReference>
<evidence type="ECO:0000256" key="13">
    <source>
        <dbReference type="ARBA" id="ARBA00022833"/>
    </source>
</evidence>
<feature type="domain" description="RING-type" evidence="17">
    <location>
        <begin position="1869"/>
        <end position="1916"/>
    </location>
</feature>
<evidence type="ECO:0000256" key="7">
    <source>
        <dbReference type="ARBA" id="ARBA00022490"/>
    </source>
</evidence>
<comment type="subcellular location">
    <subcellularLocation>
        <location evidence="2">Cytoplasm</location>
        <location evidence="2">Cytosol</location>
    </subcellularLocation>
</comment>
<accession>A0A3B6I2I2</accession>
<comment type="catalytic activity">
    <reaction evidence="1 15">
        <text>S-ubiquitinyl-[E2 ubiquitin-conjugating enzyme]-L-cysteine + [acceptor protein]-L-lysine = [E2 ubiquitin-conjugating enzyme]-L-cysteine + N(6)-ubiquitinyl-[acceptor protein]-L-lysine.</text>
        <dbReference type="EC" id="2.3.2.27"/>
    </reaction>
</comment>
<keyword evidence="7" id="KW-0963">Cytoplasm</keyword>
<evidence type="ECO:0000256" key="8">
    <source>
        <dbReference type="ARBA" id="ARBA00022679"/>
    </source>
</evidence>
<dbReference type="GO" id="GO:0005829">
    <property type="term" value="C:cytosol"/>
    <property type="evidence" value="ECO:0000318"/>
    <property type="project" value="GO_Central"/>
</dbReference>
<evidence type="ECO:0000256" key="12">
    <source>
        <dbReference type="ARBA" id="ARBA00022786"/>
    </source>
</evidence>
<dbReference type="Gramene" id="TraesCS4A02G322600.1">
    <property type="protein sequence ID" value="TraesCS4A02G322600.1"/>
    <property type="gene ID" value="TraesCS4A02G322600"/>
</dbReference>
<dbReference type="Gramene" id="TraesPARA_EIv1.0_1230040.1">
    <property type="protein sequence ID" value="TraesPARA_EIv1.0_1230040.1.CDS"/>
    <property type="gene ID" value="TraesPARA_EIv1.0_1230040"/>
</dbReference>
<dbReference type="GeneID" id="123087509"/>
<dbReference type="InterPro" id="IPR054477">
    <property type="entry name" value="LTN1_E3_ligase_6th"/>
</dbReference>
<evidence type="ECO:0000256" key="3">
    <source>
        <dbReference type="ARBA" id="ARBA00004906"/>
    </source>
</evidence>
<dbReference type="Gramene" id="TraesNOR4A03G02176800.1">
    <property type="protein sequence ID" value="TraesNOR4A03G02176800.1"/>
    <property type="gene ID" value="TraesNOR4A03G02176800"/>
</dbReference>
<dbReference type="InterPro" id="IPR016024">
    <property type="entry name" value="ARM-type_fold"/>
</dbReference>
<dbReference type="OMA" id="HARRTCC"/>
<comment type="function">
    <text evidence="15">E3 ubiquitin-protein ligase. Component of the ribosome quality control complex (RQC), a ribosome-associated complex that mediates ubiquitination and extraction of incompletely synthesized nascent chains for proteasomal degradation.</text>
</comment>
<dbReference type="Gene3D" id="1.25.10.10">
    <property type="entry name" value="Leucine-rich Repeat Variant"/>
    <property type="match status" value="1"/>
</dbReference>
<dbReference type="SUPFAM" id="SSF48371">
    <property type="entry name" value="ARM repeat"/>
    <property type="match status" value="1"/>
</dbReference>
<dbReference type="Proteomes" id="UP000019116">
    <property type="component" value="Chromosome 4A"/>
</dbReference>
<evidence type="ECO:0000256" key="16">
    <source>
        <dbReference type="SAM" id="MobiDB-lite"/>
    </source>
</evidence>
<dbReference type="OrthoDB" id="6108at2759"/>
<evidence type="ECO:0000256" key="14">
    <source>
        <dbReference type="PROSITE-ProRule" id="PRU00175"/>
    </source>
</evidence>
<keyword evidence="19" id="KW-1185">Reference proteome</keyword>
<keyword evidence="11 14" id="KW-0863">Zinc-finger</keyword>
<dbReference type="Gene3D" id="3.30.40.10">
    <property type="entry name" value="Zinc/RING finger domain, C3HC4 (zinc finger)"/>
    <property type="match status" value="1"/>
</dbReference>
<reference evidence="18" key="2">
    <citation type="submission" date="2018-10" db="UniProtKB">
        <authorList>
            <consortium name="EnsemblPlants"/>
        </authorList>
    </citation>
    <scope>IDENTIFICATION</scope>
</reference>
<evidence type="ECO:0000256" key="9">
    <source>
        <dbReference type="ARBA" id="ARBA00022723"/>
    </source>
</evidence>
<gene>
    <name evidence="18" type="primary">LOC123087509</name>
</gene>
<dbReference type="GO" id="GO:0043023">
    <property type="term" value="F:ribosomal large subunit binding"/>
    <property type="evidence" value="ECO:0000318"/>
    <property type="project" value="GO_Central"/>
</dbReference>
<feature type="region of interest" description="Disordered" evidence="16">
    <location>
        <begin position="42"/>
        <end position="61"/>
    </location>
</feature>
<dbReference type="GO" id="GO:0016567">
    <property type="term" value="P:protein ubiquitination"/>
    <property type="evidence" value="ECO:0007669"/>
    <property type="project" value="UniProtKB-UniPathway"/>
</dbReference>
<dbReference type="SUPFAM" id="SSF57850">
    <property type="entry name" value="RING/U-box"/>
    <property type="match status" value="1"/>
</dbReference>
<name>A0A3B6I2I2_WHEAT</name>
<dbReference type="GO" id="GO:0008270">
    <property type="term" value="F:zinc ion binding"/>
    <property type="evidence" value="ECO:0007669"/>
    <property type="project" value="UniProtKB-KW"/>
</dbReference>
<dbReference type="GO" id="GO:0072344">
    <property type="term" value="P:rescue of stalled ribosome"/>
    <property type="evidence" value="ECO:0000318"/>
    <property type="project" value="GO_Central"/>
</dbReference>
<protein>
    <recommendedName>
        <fullName evidence="6 15">E3 ubiquitin-protein ligase listerin</fullName>
        <ecNumber evidence="5 15">2.3.2.27</ecNumber>
    </recommendedName>
    <alternativeName>
        <fullName evidence="15">RING-type E3 ubiquitin transferase listerin</fullName>
    </alternativeName>
</protein>
<evidence type="ECO:0000256" key="4">
    <source>
        <dbReference type="ARBA" id="ARBA00007997"/>
    </source>
</evidence>
<dbReference type="GO" id="GO:1990116">
    <property type="term" value="P:ribosome-associated ubiquitin-dependent protein catabolic process"/>
    <property type="evidence" value="ECO:0000318"/>
    <property type="project" value="GO_Central"/>
</dbReference>
<dbReference type="GO" id="GO:1990112">
    <property type="term" value="C:RQC complex"/>
    <property type="evidence" value="ECO:0000318"/>
    <property type="project" value="GO_Central"/>
</dbReference>
<dbReference type="FunFam" id="3.30.40.10:FF:000038">
    <property type="entry name" value="E3 ubiquitin-protein ligase listerin"/>
    <property type="match status" value="1"/>
</dbReference>
<dbReference type="STRING" id="4565.A0A3B6I2I2"/>
<dbReference type="GO" id="GO:0061630">
    <property type="term" value="F:ubiquitin protein ligase activity"/>
    <property type="evidence" value="ECO:0000318"/>
    <property type="project" value="GO_Central"/>
</dbReference>
<proteinExistence type="inferred from homology"/>
<keyword evidence="8 15" id="KW-0808">Transferase</keyword>
<dbReference type="KEGG" id="taes:123087509"/>
<keyword evidence="10" id="KW-0677">Repeat</keyword>
<evidence type="ECO:0000313" key="19">
    <source>
        <dbReference type="Proteomes" id="UP000019116"/>
    </source>
</evidence>
<keyword evidence="13 15" id="KW-0862">Zinc</keyword>
<evidence type="ECO:0000256" key="15">
    <source>
        <dbReference type="RuleBase" id="RU367090"/>
    </source>
</evidence>
<dbReference type="RefSeq" id="XP_044365470.1">
    <property type="nucleotide sequence ID" value="XM_044509535.1"/>
</dbReference>
<dbReference type="SMART" id="SM00184">
    <property type="entry name" value="RING"/>
    <property type="match status" value="1"/>
</dbReference>
<dbReference type="Gramene" id="TraesLAC4A03G02107960.1">
    <property type="protein sequence ID" value="TraesLAC4A03G02107960.1"/>
    <property type="gene ID" value="TraesLAC4A03G02107960"/>
</dbReference>
<evidence type="ECO:0000313" key="18">
    <source>
        <dbReference type="EnsemblPlants" id="TraesCS4A02G322600.1"/>
    </source>
</evidence>
<dbReference type="PANTHER" id="PTHR12389:SF0">
    <property type="entry name" value="E3 UBIQUITIN-PROTEIN LIGASE LISTERIN"/>
    <property type="match status" value="1"/>
</dbReference>
<dbReference type="Pfam" id="PF22999">
    <property type="entry name" value="LTN1_E3_ligase_6th"/>
    <property type="match status" value="1"/>
</dbReference>
<evidence type="ECO:0000256" key="10">
    <source>
        <dbReference type="ARBA" id="ARBA00022737"/>
    </source>
</evidence>
<dbReference type="InterPro" id="IPR039804">
    <property type="entry name" value="RING-CH-C4HC3_LTN1"/>
</dbReference>
<dbReference type="InterPro" id="IPR001841">
    <property type="entry name" value="Znf_RING"/>
</dbReference>
<dbReference type="Pfam" id="PF13639">
    <property type="entry name" value="zf-RING_2"/>
    <property type="match status" value="1"/>
</dbReference>
<keyword evidence="12 15" id="KW-0833">Ubl conjugation pathway</keyword>
<dbReference type="Pfam" id="PF22958">
    <property type="entry name" value="Ltn1_1st"/>
    <property type="match status" value="1"/>
</dbReference>
<dbReference type="InterPro" id="IPR054478">
    <property type="entry name" value="LTN1_UBC"/>
</dbReference>
<evidence type="ECO:0000256" key="1">
    <source>
        <dbReference type="ARBA" id="ARBA00000900"/>
    </source>
</evidence>
<dbReference type="InterPro" id="IPR054476">
    <property type="entry name" value="Ltn1_N"/>
</dbReference>
<evidence type="ECO:0000256" key="5">
    <source>
        <dbReference type="ARBA" id="ARBA00012483"/>
    </source>
</evidence>
<dbReference type="SMR" id="A0A3B6I2I2"/>
<dbReference type="Pfam" id="PF23009">
    <property type="entry name" value="UBC_like"/>
    <property type="match status" value="1"/>
</dbReference>
<dbReference type="CDD" id="cd16491">
    <property type="entry name" value="RING-CH-C4HC3_LTN1"/>
    <property type="match status" value="1"/>
</dbReference>
<dbReference type="Gramene" id="TraesCAD_scaffold_041240_01G000300.1">
    <property type="protein sequence ID" value="TraesCAD_scaffold_041240_01G000300.1"/>
    <property type="gene ID" value="TraesCAD_scaffold_041240_01G000300"/>
</dbReference>
<dbReference type="InterPro" id="IPR011989">
    <property type="entry name" value="ARM-like"/>
</dbReference>
<reference evidence="18" key="1">
    <citation type="submission" date="2018-08" db="EMBL/GenBank/DDBJ databases">
        <authorList>
            <person name="Rossello M."/>
        </authorList>
    </citation>
    <scope>NUCLEOTIDE SEQUENCE [LARGE SCALE GENOMIC DNA]</scope>
    <source>
        <strain evidence="18">cv. Chinese Spring</strain>
    </source>
</reference>
<dbReference type="InterPro" id="IPR013083">
    <property type="entry name" value="Znf_RING/FYVE/PHD"/>
</dbReference>
<dbReference type="UniPathway" id="UPA00143"/>
<dbReference type="Gramene" id="TraesROB_scaffold_030857_01G000100.1">
    <property type="protein sequence ID" value="TraesROB_scaffold_030857_01G000100.1"/>
    <property type="gene ID" value="TraesROB_scaffold_030857_01G000100"/>
</dbReference>
<organism evidence="18">
    <name type="scientific">Triticum aestivum</name>
    <name type="common">Wheat</name>
    <dbReference type="NCBI Taxonomy" id="4565"/>
    <lineage>
        <taxon>Eukaryota</taxon>
        <taxon>Viridiplantae</taxon>
        <taxon>Streptophyta</taxon>
        <taxon>Embryophyta</taxon>
        <taxon>Tracheophyta</taxon>
        <taxon>Spermatophyta</taxon>
        <taxon>Magnoliopsida</taxon>
        <taxon>Liliopsida</taxon>
        <taxon>Poales</taxon>
        <taxon>Poaceae</taxon>
        <taxon>BOP clade</taxon>
        <taxon>Pooideae</taxon>
        <taxon>Triticodae</taxon>
        <taxon>Triticeae</taxon>
        <taxon>Triticinae</taxon>
        <taxon>Triticum</taxon>
    </lineage>
</organism>
<dbReference type="PANTHER" id="PTHR12389">
    <property type="entry name" value="ZINC FINGER PROTEIN 294"/>
    <property type="match status" value="1"/>
</dbReference>
<dbReference type="Gramene" id="TraesMAC4A03G02153370.1">
    <property type="protein sequence ID" value="TraesMAC4A03G02153370.1"/>
    <property type="gene ID" value="TraesMAC4A03G02153370"/>
</dbReference>
<dbReference type="Gramene" id="TraesCLE_scaffold_070349_01G000100.1">
    <property type="protein sequence ID" value="TraesCLE_scaffold_070349_01G000100.1"/>
    <property type="gene ID" value="TraesCLE_scaffold_070349_01G000100"/>
</dbReference>
<dbReference type="Gramene" id="TraesSYM4A03G02182030.1">
    <property type="protein sequence ID" value="TraesSYM4A03G02182030.1"/>
    <property type="gene ID" value="TraesSYM4A03G02182030"/>
</dbReference>
<evidence type="ECO:0000256" key="11">
    <source>
        <dbReference type="ARBA" id="ARBA00022771"/>
    </source>
</evidence>
<dbReference type="Gramene" id="TraesKAR4A01G0377580.1">
    <property type="protein sequence ID" value="cds.TraesKAR4A01G0377580.1"/>
    <property type="gene ID" value="TraesKAR4A01G0377580"/>
</dbReference>
<dbReference type="PROSITE" id="PS50089">
    <property type="entry name" value="ZF_RING_2"/>
    <property type="match status" value="1"/>
</dbReference>
<evidence type="ECO:0000259" key="17">
    <source>
        <dbReference type="PROSITE" id="PS50089"/>
    </source>
</evidence>
<dbReference type="EnsemblPlants" id="TraesCS4A02G322600.1">
    <property type="protein sequence ID" value="TraesCS4A02G322600.1"/>
    <property type="gene ID" value="TraesCS4A02G322600"/>
</dbReference>
<comment type="subunit">
    <text evidence="15">Component of the ribosome quality control complex (RQC).</text>
</comment>
<comment type="similarity">
    <text evidence="4 15">Belongs to the LTN1 family.</text>
</comment>
<dbReference type="InterPro" id="IPR039795">
    <property type="entry name" value="LTN1/Rkr1"/>
</dbReference>
<dbReference type="Gramene" id="TraesCS4A03G0803300.1">
    <property type="protein sequence ID" value="TraesCS4A03G0803300.1.CDS"/>
    <property type="gene ID" value="TraesCS4A03G0803300"/>
</dbReference>
<dbReference type="SMART" id="SM00744">
    <property type="entry name" value="RINGv"/>
    <property type="match status" value="1"/>
</dbReference>